<dbReference type="GO" id="GO:0006979">
    <property type="term" value="P:response to oxidative stress"/>
    <property type="evidence" value="ECO:0007669"/>
    <property type="project" value="InterPro"/>
</dbReference>
<dbReference type="RefSeq" id="WP_150414778.1">
    <property type="nucleotide sequence ID" value="NZ_VYQF01000002.1"/>
</dbReference>
<dbReference type="InterPro" id="IPR036249">
    <property type="entry name" value="Thioredoxin-like_sf"/>
</dbReference>
<keyword evidence="3 5" id="KW-0560">Oxidoreductase</keyword>
<name>A0A5J5IIG0_9BACT</name>
<dbReference type="AlphaFoldDB" id="A0A5J5IIG0"/>
<dbReference type="GO" id="GO:0004601">
    <property type="term" value="F:peroxidase activity"/>
    <property type="evidence" value="ECO:0007669"/>
    <property type="project" value="UniProtKB-KW"/>
</dbReference>
<protein>
    <recommendedName>
        <fullName evidence="5">Glutathione peroxidase</fullName>
    </recommendedName>
</protein>
<dbReference type="CDD" id="cd00340">
    <property type="entry name" value="GSH_Peroxidase"/>
    <property type="match status" value="1"/>
</dbReference>
<evidence type="ECO:0000256" key="1">
    <source>
        <dbReference type="ARBA" id="ARBA00006926"/>
    </source>
</evidence>
<evidence type="ECO:0000313" key="8">
    <source>
        <dbReference type="Proteomes" id="UP000326903"/>
    </source>
</evidence>
<evidence type="ECO:0000313" key="7">
    <source>
        <dbReference type="EMBL" id="KAA9039368.1"/>
    </source>
</evidence>
<feature type="signal peptide" evidence="6">
    <location>
        <begin position="1"/>
        <end position="23"/>
    </location>
</feature>
<comment type="caution">
    <text evidence="7">The sequence shown here is derived from an EMBL/GenBank/DDBJ whole genome shotgun (WGS) entry which is preliminary data.</text>
</comment>
<gene>
    <name evidence="7" type="ORF">FW778_11095</name>
</gene>
<dbReference type="PROSITE" id="PS00460">
    <property type="entry name" value="GLUTATHIONE_PEROXID_1"/>
    <property type="match status" value="1"/>
</dbReference>
<dbReference type="PRINTS" id="PR01011">
    <property type="entry name" value="GLUTPROXDASE"/>
</dbReference>
<evidence type="ECO:0000256" key="6">
    <source>
        <dbReference type="SAM" id="SignalP"/>
    </source>
</evidence>
<feature type="active site" evidence="4">
    <location>
        <position position="62"/>
    </location>
</feature>
<dbReference type="PANTHER" id="PTHR11592">
    <property type="entry name" value="GLUTATHIONE PEROXIDASE"/>
    <property type="match status" value="1"/>
</dbReference>
<dbReference type="Pfam" id="PF00255">
    <property type="entry name" value="GSHPx"/>
    <property type="match status" value="1"/>
</dbReference>
<keyword evidence="8" id="KW-1185">Reference proteome</keyword>
<evidence type="ECO:0000256" key="5">
    <source>
        <dbReference type="RuleBase" id="RU000499"/>
    </source>
</evidence>
<comment type="similarity">
    <text evidence="1 5">Belongs to the glutathione peroxidase family.</text>
</comment>
<accession>A0A5J5IIG0</accession>
<proteinExistence type="inferred from homology"/>
<dbReference type="EMBL" id="VYQF01000002">
    <property type="protein sequence ID" value="KAA9039368.1"/>
    <property type="molecule type" value="Genomic_DNA"/>
</dbReference>
<evidence type="ECO:0000256" key="3">
    <source>
        <dbReference type="ARBA" id="ARBA00023002"/>
    </source>
</evidence>
<dbReference type="FunFam" id="3.40.30.10:FF:000010">
    <property type="entry name" value="Glutathione peroxidase"/>
    <property type="match status" value="1"/>
</dbReference>
<evidence type="ECO:0000256" key="2">
    <source>
        <dbReference type="ARBA" id="ARBA00022559"/>
    </source>
</evidence>
<dbReference type="Proteomes" id="UP000326903">
    <property type="component" value="Unassembled WGS sequence"/>
</dbReference>
<reference evidence="7 8" key="1">
    <citation type="submission" date="2019-09" db="EMBL/GenBank/DDBJ databases">
        <title>Draft genome sequence of Ginsengibacter sp. BR5-29.</title>
        <authorList>
            <person name="Im W.-T."/>
        </authorList>
    </citation>
    <scope>NUCLEOTIDE SEQUENCE [LARGE SCALE GENOMIC DNA]</scope>
    <source>
        <strain evidence="7 8">BR5-29</strain>
    </source>
</reference>
<dbReference type="Gene3D" id="3.40.30.10">
    <property type="entry name" value="Glutaredoxin"/>
    <property type="match status" value="1"/>
</dbReference>
<dbReference type="InterPro" id="IPR000889">
    <property type="entry name" value="Glutathione_peroxidase"/>
</dbReference>
<keyword evidence="2 5" id="KW-0575">Peroxidase</keyword>
<dbReference type="PANTHER" id="PTHR11592:SF78">
    <property type="entry name" value="GLUTATHIONE PEROXIDASE"/>
    <property type="match status" value="1"/>
</dbReference>
<sequence length="183" mass="20421">MKKIFIALASLALASFILPPKHAPFIKSSIYDFKVDGLSGGTIDFSQFKGKKILIVNTASKCGFTPQYEYLEKLYEKYKDKLVIVGFPANNFGSQEPGTNDEIKAFCTKNYGVTFPMAAKVSVKGDDIAPIYKWLTNKSENGVMDADIKWNFTKFLLDENGNLIAKFDSNVAPMSDDIVKYLK</sequence>
<dbReference type="SUPFAM" id="SSF52833">
    <property type="entry name" value="Thioredoxin-like"/>
    <property type="match status" value="1"/>
</dbReference>
<keyword evidence="6" id="KW-0732">Signal</keyword>
<organism evidence="7 8">
    <name type="scientific">Ginsengibacter hankyongi</name>
    <dbReference type="NCBI Taxonomy" id="2607284"/>
    <lineage>
        <taxon>Bacteria</taxon>
        <taxon>Pseudomonadati</taxon>
        <taxon>Bacteroidota</taxon>
        <taxon>Chitinophagia</taxon>
        <taxon>Chitinophagales</taxon>
        <taxon>Chitinophagaceae</taxon>
        <taxon>Ginsengibacter</taxon>
    </lineage>
</organism>
<evidence type="ECO:0000256" key="4">
    <source>
        <dbReference type="PIRSR" id="PIRSR000303-1"/>
    </source>
</evidence>
<dbReference type="InterPro" id="IPR029759">
    <property type="entry name" value="GPX_AS"/>
</dbReference>
<dbReference type="PROSITE" id="PS51355">
    <property type="entry name" value="GLUTATHIONE_PEROXID_3"/>
    <property type="match status" value="1"/>
</dbReference>
<dbReference type="PIRSF" id="PIRSF000303">
    <property type="entry name" value="Glutathion_perox"/>
    <property type="match status" value="1"/>
</dbReference>
<feature type="chain" id="PRO_5023852877" description="Glutathione peroxidase" evidence="6">
    <location>
        <begin position="24"/>
        <end position="183"/>
    </location>
</feature>